<dbReference type="AlphaFoldDB" id="W4K312"/>
<dbReference type="RefSeq" id="XP_009548715.1">
    <property type="nucleotide sequence ID" value="XM_009550420.1"/>
</dbReference>
<dbReference type="OrthoDB" id="10259622at2759"/>
<dbReference type="HOGENOM" id="CLU_136330_0_0_1"/>
<proteinExistence type="predicted"/>
<dbReference type="Proteomes" id="UP000030671">
    <property type="component" value="Unassembled WGS sequence"/>
</dbReference>
<evidence type="ECO:0000256" key="1">
    <source>
        <dbReference type="SAM" id="MobiDB-lite"/>
    </source>
</evidence>
<gene>
    <name evidence="2" type="ORF">HETIRDRAFT_435276</name>
</gene>
<evidence type="ECO:0000313" key="3">
    <source>
        <dbReference type="Proteomes" id="UP000030671"/>
    </source>
</evidence>
<dbReference type="KEGG" id="hir:HETIRDRAFT_435276"/>
<dbReference type="EMBL" id="KI925460">
    <property type="protein sequence ID" value="ETW80207.1"/>
    <property type="molecule type" value="Genomic_DNA"/>
</dbReference>
<organism evidence="2 3">
    <name type="scientific">Heterobasidion irregulare (strain TC 32-1)</name>
    <dbReference type="NCBI Taxonomy" id="747525"/>
    <lineage>
        <taxon>Eukaryota</taxon>
        <taxon>Fungi</taxon>
        <taxon>Dikarya</taxon>
        <taxon>Basidiomycota</taxon>
        <taxon>Agaricomycotina</taxon>
        <taxon>Agaricomycetes</taxon>
        <taxon>Russulales</taxon>
        <taxon>Bondarzewiaceae</taxon>
        <taxon>Heterobasidion</taxon>
        <taxon>Heterobasidion annosum species complex</taxon>
    </lineage>
</organism>
<reference evidence="2 3" key="1">
    <citation type="journal article" date="2012" name="New Phytol.">
        <title>Insight into trade-off between wood decay and parasitism from the genome of a fungal forest pathogen.</title>
        <authorList>
            <person name="Olson A."/>
            <person name="Aerts A."/>
            <person name="Asiegbu F."/>
            <person name="Belbahri L."/>
            <person name="Bouzid O."/>
            <person name="Broberg A."/>
            <person name="Canback B."/>
            <person name="Coutinho P.M."/>
            <person name="Cullen D."/>
            <person name="Dalman K."/>
            <person name="Deflorio G."/>
            <person name="van Diepen L.T."/>
            <person name="Dunand C."/>
            <person name="Duplessis S."/>
            <person name="Durling M."/>
            <person name="Gonthier P."/>
            <person name="Grimwood J."/>
            <person name="Fossdal C.G."/>
            <person name="Hansson D."/>
            <person name="Henrissat B."/>
            <person name="Hietala A."/>
            <person name="Himmelstrand K."/>
            <person name="Hoffmeister D."/>
            <person name="Hogberg N."/>
            <person name="James T.Y."/>
            <person name="Karlsson M."/>
            <person name="Kohler A."/>
            <person name="Kues U."/>
            <person name="Lee Y.H."/>
            <person name="Lin Y.C."/>
            <person name="Lind M."/>
            <person name="Lindquist E."/>
            <person name="Lombard V."/>
            <person name="Lucas S."/>
            <person name="Lunden K."/>
            <person name="Morin E."/>
            <person name="Murat C."/>
            <person name="Park J."/>
            <person name="Raffaello T."/>
            <person name="Rouze P."/>
            <person name="Salamov A."/>
            <person name="Schmutz J."/>
            <person name="Solheim H."/>
            <person name="Stahlberg J."/>
            <person name="Velez H."/>
            <person name="de Vries R.P."/>
            <person name="Wiebenga A."/>
            <person name="Woodward S."/>
            <person name="Yakovlev I."/>
            <person name="Garbelotto M."/>
            <person name="Martin F."/>
            <person name="Grigoriev I.V."/>
            <person name="Stenlid J."/>
        </authorList>
    </citation>
    <scope>NUCLEOTIDE SEQUENCE [LARGE SCALE GENOMIC DNA]</scope>
    <source>
        <strain evidence="2 3">TC 32-1</strain>
    </source>
</reference>
<accession>W4K312</accession>
<feature type="compositionally biased region" description="Polar residues" evidence="1">
    <location>
        <begin position="114"/>
        <end position="125"/>
    </location>
</feature>
<feature type="region of interest" description="Disordered" evidence="1">
    <location>
        <begin position="37"/>
        <end position="69"/>
    </location>
</feature>
<feature type="region of interest" description="Disordered" evidence="1">
    <location>
        <begin position="103"/>
        <end position="145"/>
    </location>
</feature>
<evidence type="ECO:0000313" key="2">
    <source>
        <dbReference type="EMBL" id="ETW80207.1"/>
    </source>
</evidence>
<protein>
    <submittedName>
        <fullName evidence="2">Uncharacterized protein</fullName>
    </submittedName>
</protein>
<dbReference type="InParanoid" id="W4K312"/>
<sequence>MHFCPKPTCRQWFPCNCLEHAELHDAHDSVDTHAFNLLRSDPDSDDPFPLPPPSSRGKGNGTGAPWTLPALPAKLHEAAAQQMLEGVPPYGLIGNAQPIAAARPATPARPGPRSTSEWSAWTAPTSRACPRTAGARRRPLGGARSDCGGESPQLYFVALFGPLCGGAI</sequence>
<keyword evidence="3" id="KW-1185">Reference proteome</keyword>
<feature type="compositionally biased region" description="Low complexity" evidence="1">
    <location>
        <begin position="103"/>
        <end position="113"/>
    </location>
</feature>
<name>W4K312_HETIT</name>
<dbReference type="GeneID" id="20674815"/>